<dbReference type="InterPro" id="IPR036661">
    <property type="entry name" value="Luciferase-like_sf"/>
</dbReference>
<dbReference type="AlphaFoldDB" id="A0A0M2HFA4"/>
<evidence type="ECO:0000313" key="3">
    <source>
        <dbReference type="Proteomes" id="UP000033956"/>
    </source>
</evidence>
<dbReference type="InterPro" id="IPR050766">
    <property type="entry name" value="Bact_Lucif_Oxidored"/>
</dbReference>
<dbReference type="PANTHER" id="PTHR30137:SF15">
    <property type="entry name" value="BLL6902 PROTEIN"/>
    <property type="match status" value="1"/>
</dbReference>
<sequence length="368" mass="38902">MSASSSTAPVAGPAGAPATASVAQPAGVLAGRRLGFLLHLDADVDPATSYAHAIELFAWAEELGYDSGWVIQRHFRQGNEHVSSPLVVLAAIAQRTSRIRLGTGVLVLPLEDPVRVAEDAATLDALSGGRLELGIGAGPFPGAWEAFGRDIEDRHEVWRRSVERLHEALAGAALNSAGEVLHPPGTGVRGRLWQATTSAPDHAVAEAVAAARAGDGLQLSRATDWNRRQSAEKQAELIAAYQSALPEAVSPRVLVSRAVYPDRDRVSALAKLAPGARRWQSWFAALGRAEVAAATPEEFLVRDHTRFGTPDEIAAGLATDPAVAAATELLVSFPPAVPDLVEHRRLLEATATDLAPALGWRPPLGVRR</sequence>
<feature type="domain" description="Luciferase-like" evidence="1">
    <location>
        <begin position="39"/>
        <end position="319"/>
    </location>
</feature>
<keyword evidence="2" id="KW-0560">Oxidoreductase</keyword>
<dbReference type="SUPFAM" id="SSF51679">
    <property type="entry name" value="Bacterial luciferase-like"/>
    <property type="match status" value="1"/>
</dbReference>
<dbReference type="RefSeq" id="WP_084613315.1">
    <property type="nucleotide sequence ID" value="NZ_BAAAUP010000007.1"/>
</dbReference>
<dbReference type="STRING" id="92835.RS81_00257"/>
<dbReference type="GO" id="GO:0052601">
    <property type="term" value="F:limonene 1,2-monooxygenase [NAD(P)H) activity"/>
    <property type="evidence" value="ECO:0007669"/>
    <property type="project" value="UniProtKB-EC"/>
</dbReference>
<keyword evidence="3" id="KW-1185">Reference proteome</keyword>
<protein>
    <submittedName>
        <fullName evidence="2">Limonene 1,2-monooxygenase</fullName>
        <ecNumber evidence="2">1.14.13.107</ecNumber>
    </submittedName>
</protein>
<accession>A0A0M2HFA4</accession>
<evidence type="ECO:0000259" key="1">
    <source>
        <dbReference type="Pfam" id="PF00296"/>
    </source>
</evidence>
<dbReference type="OrthoDB" id="7903015at2"/>
<evidence type="ECO:0000313" key="2">
    <source>
        <dbReference type="EMBL" id="KJL45328.1"/>
    </source>
</evidence>
<dbReference type="EC" id="1.14.13.107" evidence="2"/>
<dbReference type="GO" id="GO:0005829">
    <property type="term" value="C:cytosol"/>
    <property type="evidence" value="ECO:0007669"/>
    <property type="project" value="TreeGrafter"/>
</dbReference>
<organism evidence="2 3">
    <name type="scientific">Microbacterium terrae</name>
    <dbReference type="NCBI Taxonomy" id="69369"/>
    <lineage>
        <taxon>Bacteria</taxon>
        <taxon>Bacillati</taxon>
        <taxon>Actinomycetota</taxon>
        <taxon>Actinomycetes</taxon>
        <taxon>Micrococcales</taxon>
        <taxon>Microbacteriaceae</taxon>
        <taxon>Microbacterium</taxon>
    </lineage>
</organism>
<dbReference type="PATRIC" id="fig|92835.4.peg.269"/>
<dbReference type="EMBL" id="JYIZ01000024">
    <property type="protein sequence ID" value="KJL45328.1"/>
    <property type="molecule type" value="Genomic_DNA"/>
</dbReference>
<dbReference type="Pfam" id="PF00296">
    <property type="entry name" value="Bac_luciferase"/>
    <property type="match status" value="1"/>
</dbReference>
<dbReference type="Proteomes" id="UP000033956">
    <property type="component" value="Unassembled WGS sequence"/>
</dbReference>
<comment type="caution">
    <text evidence="2">The sequence shown here is derived from an EMBL/GenBank/DDBJ whole genome shotgun (WGS) entry which is preliminary data.</text>
</comment>
<gene>
    <name evidence="2" type="primary">limB_2</name>
    <name evidence="2" type="ORF">RS81_00257</name>
</gene>
<name>A0A0M2HFA4_9MICO</name>
<dbReference type="PANTHER" id="PTHR30137">
    <property type="entry name" value="LUCIFERASE-LIKE MONOOXYGENASE"/>
    <property type="match status" value="1"/>
</dbReference>
<dbReference type="Gene3D" id="3.20.20.30">
    <property type="entry name" value="Luciferase-like domain"/>
    <property type="match status" value="1"/>
</dbReference>
<reference evidence="2 3" key="1">
    <citation type="submission" date="2015-02" db="EMBL/GenBank/DDBJ databases">
        <title>Draft genome sequences of ten Microbacterium spp. with emphasis on heavy metal contaminated environments.</title>
        <authorList>
            <person name="Corretto E."/>
        </authorList>
    </citation>
    <scope>NUCLEOTIDE SEQUENCE [LARGE SCALE GENOMIC DNA]</scope>
    <source>
        <strain evidence="2 3">DSM 12510</strain>
    </source>
</reference>
<proteinExistence type="predicted"/>
<dbReference type="InterPro" id="IPR011251">
    <property type="entry name" value="Luciferase-like_dom"/>
</dbReference>